<comment type="caution">
    <text evidence="1">The sequence shown here is derived from an EMBL/GenBank/DDBJ whole genome shotgun (WGS) entry which is preliminary data.</text>
</comment>
<accession>A0A919DIL2</accession>
<organism evidence="1 2">
    <name type="scientific">Streptomyces capitiformicae</name>
    <dbReference type="NCBI Taxonomy" id="2014920"/>
    <lineage>
        <taxon>Bacteria</taxon>
        <taxon>Bacillati</taxon>
        <taxon>Actinomycetota</taxon>
        <taxon>Actinomycetes</taxon>
        <taxon>Kitasatosporales</taxon>
        <taxon>Streptomycetaceae</taxon>
        <taxon>Streptomyces</taxon>
    </lineage>
</organism>
<dbReference type="AlphaFoldDB" id="A0A919DIL2"/>
<dbReference type="InterPro" id="IPR019734">
    <property type="entry name" value="TPR_rpt"/>
</dbReference>
<reference evidence="1" key="2">
    <citation type="submission" date="2020-09" db="EMBL/GenBank/DDBJ databases">
        <authorList>
            <person name="Sun Q."/>
            <person name="Zhou Y."/>
        </authorList>
    </citation>
    <scope>NUCLEOTIDE SEQUENCE</scope>
    <source>
        <strain evidence="1">CGMCC 4.7403</strain>
    </source>
</reference>
<proteinExistence type="predicted"/>
<reference evidence="1" key="1">
    <citation type="journal article" date="2014" name="Int. J. Syst. Evol. Microbiol.">
        <title>Complete genome sequence of Corynebacterium casei LMG S-19264T (=DSM 44701T), isolated from a smear-ripened cheese.</title>
        <authorList>
            <consortium name="US DOE Joint Genome Institute (JGI-PGF)"/>
            <person name="Walter F."/>
            <person name="Albersmeier A."/>
            <person name="Kalinowski J."/>
            <person name="Ruckert C."/>
        </authorList>
    </citation>
    <scope>NUCLEOTIDE SEQUENCE</scope>
    <source>
        <strain evidence="1">CGMCC 4.7403</strain>
    </source>
</reference>
<gene>
    <name evidence="1" type="ORF">GCM10017771_73430</name>
</gene>
<evidence type="ECO:0000313" key="2">
    <source>
        <dbReference type="Proteomes" id="UP000603227"/>
    </source>
</evidence>
<sequence>MTTDAAERHPLAYLLDLRGLKAEAYLLRVAEQHQRMGYGQMAYRKEKASRWIAGVYAPSYHTQLAMAALEGIPPEAIHAHGWPGWLLLALPDHTLFTLPWTTTGAVHALEITGGPVDRRKFLITTSVTLGTTVAQWSAAAPAGAAPTAGRHIGADVPAHFEQRLDSLRRLDDTVGSGDVYDAARAELRLITATLKNASFGEGVERRLFGAAAEASRSAGWTAYDSGKAAAAERHYSTALRAAASADDPVVGANILAFWAIQHYSTGNPRGAVDLIEAALSQAPRTGSARLTSMLHARACRAHAHAGDTRAAGRSANAALDAYEHAGPIEDDLPCVYWYNLGETHQLLGSSALNLGNPKQAVAHFLEASTATSQEAYNGDAFPRGYAIYLARLAEAHLCLGDVDAAVATAHDAVDRMGGVTSARGTNTLEDLRKKLARRRGIPAVADFLDYTETE</sequence>
<evidence type="ECO:0008006" key="3">
    <source>
        <dbReference type="Google" id="ProtNLM"/>
    </source>
</evidence>
<name>A0A919DIL2_9ACTN</name>
<protein>
    <recommendedName>
        <fullName evidence="3">Transcriptional regulator</fullName>
    </recommendedName>
</protein>
<dbReference type="SUPFAM" id="SSF48452">
    <property type="entry name" value="TPR-like"/>
    <property type="match status" value="1"/>
</dbReference>
<dbReference type="Proteomes" id="UP000603227">
    <property type="component" value="Unassembled WGS sequence"/>
</dbReference>
<dbReference type="InterPro" id="IPR011990">
    <property type="entry name" value="TPR-like_helical_dom_sf"/>
</dbReference>
<evidence type="ECO:0000313" key="1">
    <source>
        <dbReference type="EMBL" id="GHE51267.1"/>
    </source>
</evidence>
<dbReference type="Gene3D" id="1.25.40.10">
    <property type="entry name" value="Tetratricopeptide repeat domain"/>
    <property type="match status" value="1"/>
</dbReference>
<dbReference type="EMBL" id="BNAT01000036">
    <property type="protein sequence ID" value="GHE51267.1"/>
    <property type="molecule type" value="Genomic_DNA"/>
</dbReference>
<keyword evidence="2" id="KW-1185">Reference proteome</keyword>
<dbReference type="RefSeq" id="WP_229914275.1">
    <property type="nucleotide sequence ID" value="NZ_BNAT01000036.1"/>
</dbReference>
<dbReference type="SMART" id="SM00028">
    <property type="entry name" value="TPR"/>
    <property type="match status" value="4"/>
</dbReference>